<feature type="coiled-coil region" evidence="1">
    <location>
        <begin position="425"/>
        <end position="452"/>
    </location>
</feature>
<sequence>MCRLPTTFLFAESASLITDFPVQSSSSSSSGSKWEEEQPAAPTSAPTAAPASAPASALFNISRGLARADRCFRCTLRDQPCNLASCKCTAALPVVTHPKQRWLPQPKEEDCRRPIICHTARSVAGSGHLRMPICGSGSSLTNHFLAAFVPMEIHMADGCRTLRKRVRSLSSTRRQPWIRRSGWGASGLTGDRTAVLDQDALLSPQPGLGKEHQVRCYHELVSDGGRPPYSLETLDDVYEHPAEFIEMVRPWMEVLFSSINPDNLGVFSRRQYVRRSSGGGSATNVGSRRKADKILEPAERKYADPEAAQAQARHEMHDKKVEIDLWNLDISGETAQERRGEEQTRATRRVWNKESLNRWTPVSSTTPPLVSPGGSSHRHQGVAGPACLCATPKTAMDRECPQGPACSLASAIAVVELAANVGALCLQYSRDVKKAKDDIDRFRQQTEALKTIAEGAQRLLQSPDGSRFETAQNLRSALANARSQLDPIHTRLEEKLKNGRTHRAMRRMGLRALVWPFESKDVEKIISDLRQERDAISAALQVDQTKLTADINRKIDISKLLVAKGAAFDAQANEHDPNCHPDTRVDLLADIHKWIEDPNAKCIFWLRGMAGTGKSTISRTARATAAAPPCSSPPYSPSSSTRCRSWNHMSKV</sequence>
<feature type="compositionally biased region" description="Low complexity" evidence="2">
    <location>
        <begin position="360"/>
        <end position="375"/>
    </location>
</feature>
<evidence type="ECO:0000313" key="4">
    <source>
        <dbReference type="EnsemblFungi" id="EJT68941"/>
    </source>
</evidence>
<evidence type="ECO:0000256" key="1">
    <source>
        <dbReference type="SAM" id="Coils"/>
    </source>
</evidence>
<reference evidence="4" key="5">
    <citation type="submission" date="2018-04" db="UniProtKB">
        <authorList>
            <consortium name="EnsemblFungi"/>
        </authorList>
    </citation>
    <scope>IDENTIFICATION</scope>
    <source>
        <strain evidence="4">R3-111a-1</strain>
    </source>
</reference>
<feature type="compositionally biased region" description="Low complexity" evidence="2">
    <location>
        <begin position="39"/>
        <end position="50"/>
    </location>
</feature>
<dbReference type="Proteomes" id="UP000006039">
    <property type="component" value="Unassembled WGS sequence"/>
</dbReference>
<dbReference type="RefSeq" id="XP_009229704.1">
    <property type="nucleotide sequence ID" value="XM_009231440.1"/>
</dbReference>
<accession>J3PJ47</accession>
<reference evidence="4" key="4">
    <citation type="journal article" date="2015" name="G3 (Bethesda)">
        <title>Genome sequences of three phytopathogenic species of the Magnaporthaceae family of fungi.</title>
        <authorList>
            <person name="Okagaki L.H."/>
            <person name="Nunes C.C."/>
            <person name="Sailsbery J."/>
            <person name="Clay B."/>
            <person name="Brown D."/>
            <person name="John T."/>
            <person name="Oh Y."/>
            <person name="Young N."/>
            <person name="Fitzgerald M."/>
            <person name="Haas B.J."/>
            <person name="Zeng Q."/>
            <person name="Young S."/>
            <person name="Adiconis X."/>
            <person name="Fan L."/>
            <person name="Levin J.Z."/>
            <person name="Mitchell T.K."/>
            <person name="Okubara P.A."/>
            <person name="Farman M.L."/>
            <person name="Kohn L.M."/>
            <person name="Birren B."/>
            <person name="Ma L.-J."/>
            <person name="Dean R.A."/>
        </authorList>
    </citation>
    <scope>NUCLEOTIDE SEQUENCE</scope>
    <source>
        <strain evidence="4">R3-111a-1</strain>
    </source>
</reference>
<dbReference type="EMBL" id="GL385409">
    <property type="protein sequence ID" value="EJT68941.1"/>
    <property type="molecule type" value="Genomic_DNA"/>
</dbReference>
<keyword evidence="5" id="KW-1185">Reference proteome</keyword>
<dbReference type="GeneID" id="20353987"/>
<evidence type="ECO:0000313" key="3">
    <source>
        <dbReference type="EMBL" id="EJT68941.1"/>
    </source>
</evidence>
<reference evidence="3" key="2">
    <citation type="submission" date="2010-07" db="EMBL/GenBank/DDBJ databases">
        <authorList>
            <consortium name="The Broad Institute Genome Sequencing Platform"/>
            <consortium name="Broad Institute Genome Sequencing Center for Infectious Disease"/>
            <person name="Ma L.-J."/>
            <person name="Dead R."/>
            <person name="Young S."/>
            <person name="Zeng Q."/>
            <person name="Koehrsen M."/>
            <person name="Alvarado L."/>
            <person name="Berlin A."/>
            <person name="Chapman S.B."/>
            <person name="Chen Z."/>
            <person name="Freedman E."/>
            <person name="Gellesch M."/>
            <person name="Goldberg J."/>
            <person name="Griggs A."/>
            <person name="Gujja S."/>
            <person name="Heilman E.R."/>
            <person name="Heiman D."/>
            <person name="Hepburn T."/>
            <person name="Howarth C."/>
            <person name="Jen D."/>
            <person name="Larson L."/>
            <person name="Mehta T."/>
            <person name="Neiman D."/>
            <person name="Pearson M."/>
            <person name="Roberts A."/>
            <person name="Saif S."/>
            <person name="Shea T."/>
            <person name="Shenoy N."/>
            <person name="Sisk P."/>
            <person name="Stolte C."/>
            <person name="Sykes S."/>
            <person name="Walk T."/>
            <person name="White J."/>
            <person name="Yandava C."/>
            <person name="Haas B."/>
            <person name="Nusbaum C."/>
            <person name="Birren B."/>
        </authorList>
    </citation>
    <scope>NUCLEOTIDE SEQUENCE</scope>
    <source>
        <strain evidence="3">R3-111a-1</strain>
    </source>
</reference>
<reference evidence="5" key="1">
    <citation type="submission" date="2010-07" db="EMBL/GenBank/DDBJ databases">
        <title>The genome sequence of Gaeumannomyces graminis var. tritici strain R3-111a-1.</title>
        <authorList>
            <consortium name="The Broad Institute Genome Sequencing Platform"/>
            <person name="Ma L.-J."/>
            <person name="Dead R."/>
            <person name="Young S."/>
            <person name="Zeng Q."/>
            <person name="Koehrsen M."/>
            <person name="Alvarado L."/>
            <person name="Berlin A."/>
            <person name="Chapman S.B."/>
            <person name="Chen Z."/>
            <person name="Freedman E."/>
            <person name="Gellesch M."/>
            <person name="Goldberg J."/>
            <person name="Griggs A."/>
            <person name="Gujja S."/>
            <person name="Heilman E.R."/>
            <person name="Heiman D."/>
            <person name="Hepburn T."/>
            <person name="Howarth C."/>
            <person name="Jen D."/>
            <person name="Larson L."/>
            <person name="Mehta T."/>
            <person name="Neiman D."/>
            <person name="Pearson M."/>
            <person name="Roberts A."/>
            <person name="Saif S."/>
            <person name="Shea T."/>
            <person name="Shenoy N."/>
            <person name="Sisk P."/>
            <person name="Stolte C."/>
            <person name="Sykes S."/>
            <person name="Walk T."/>
            <person name="White J."/>
            <person name="Yandava C."/>
            <person name="Haas B."/>
            <person name="Nusbaum C."/>
            <person name="Birren B."/>
        </authorList>
    </citation>
    <scope>NUCLEOTIDE SEQUENCE [LARGE SCALE GENOMIC DNA]</scope>
    <source>
        <strain evidence="5">R3-111a-1</strain>
    </source>
</reference>
<protein>
    <recommendedName>
        <fullName evidence="6">Fungal N-terminal domain-containing protein</fullName>
    </recommendedName>
</protein>
<feature type="region of interest" description="Disordered" evidence="2">
    <location>
        <begin position="27"/>
        <end position="50"/>
    </location>
</feature>
<dbReference type="STRING" id="644352.J3PJ47"/>
<keyword evidence="1" id="KW-0175">Coiled coil</keyword>
<proteinExistence type="predicted"/>
<reference evidence="3" key="3">
    <citation type="submission" date="2010-09" db="EMBL/GenBank/DDBJ databases">
        <title>Annotation of Gaeumannomyces graminis var. tritici R3-111a-1.</title>
        <authorList>
            <consortium name="The Broad Institute Genome Sequencing Platform"/>
            <person name="Ma L.-J."/>
            <person name="Dead R."/>
            <person name="Young S.K."/>
            <person name="Zeng Q."/>
            <person name="Gargeya S."/>
            <person name="Fitzgerald M."/>
            <person name="Haas B."/>
            <person name="Abouelleil A."/>
            <person name="Alvarado L."/>
            <person name="Arachchi H.M."/>
            <person name="Berlin A."/>
            <person name="Brown A."/>
            <person name="Chapman S.B."/>
            <person name="Chen Z."/>
            <person name="Dunbar C."/>
            <person name="Freedman E."/>
            <person name="Gearin G."/>
            <person name="Gellesch M."/>
            <person name="Goldberg J."/>
            <person name="Griggs A."/>
            <person name="Gujja S."/>
            <person name="Heiman D."/>
            <person name="Howarth C."/>
            <person name="Larson L."/>
            <person name="Lui A."/>
            <person name="MacDonald P.J.P."/>
            <person name="Mehta T."/>
            <person name="Montmayeur A."/>
            <person name="Murphy C."/>
            <person name="Neiman D."/>
            <person name="Pearson M."/>
            <person name="Priest M."/>
            <person name="Roberts A."/>
            <person name="Saif S."/>
            <person name="Shea T."/>
            <person name="Shenoy N."/>
            <person name="Sisk P."/>
            <person name="Stolte C."/>
            <person name="Sykes S."/>
            <person name="Yandava C."/>
            <person name="Wortman J."/>
            <person name="Nusbaum C."/>
            <person name="Birren B."/>
        </authorList>
    </citation>
    <scope>NUCLEOTIDE SEQUENCE</scope>
    <source>
        <strain evidence="3">R3-111a-1</strain>
    </source>
</reference>
<name>J3PJ47_GAET3</name>
<gene>
    <name evidence="4" type="primary">20353987</name>
    <name evidence="3" type="ORF">GGTG_13529</name>
</gene>
<feature type="region of interest" description="Disordered" evidence="2">
    <location>
        <begin position="359"/>
        <end position="380"/>
    </location>
</feature>
<dbReference type="EnsemblFungi" id="EJT68941">
    <property type="protein sequence ID" value="EJT68941"/>
    <property type="gene ID" value="GGTG_13529"/>
</dbReference>
<feature type="region of interest" description="Disordered" evidence="2">
    <location>
        <begin position="275"/>
        <end position="315"/>
    </location>
</feature>
<organism evidence="3">
    <name type="scientific">Gaeumannomyces tritici (strain R3-111a-1)</name>
    <name type="common">Wheat and barley take-all root rot fungus</name>
    <name type="synonym">Gaeumannomyces graminis var. tritici</name>
    <dbReference type="NCBI Taxonomy" id="644352"/>
    <lineage>
        <taxon>Eukaryota</taxon>
        <taxon>Fungi</taxon>
        <taxon>Dikarya</taxon>
        <taxon>Ascomycota</taxon>
        <taxon>Pezizomycotina</taxon>
        <taxon>Sordariomycetes</taxon>
        <taxon>Sordariomycetidae</taxon>
        <taxon>Magnaporthales</taxon>
        <taxon>Magnaporthaceae</taxon>
        <taxon>Gaeumannomyces</taxon>
    </lineage>
</organism>
<dbReference type="HOGENOM" id="CLU_420357_0_0_1"/>
<dbReference type="AlphaFoldDB" id="J3PJ47"/>
<dbReference type="OrthoDB" id="538223at2759"/>
<feature type="compositionally biased region" description="Basic and acidic residues" evidence="2">
    <location>
        <begin position="292"/>
        <end position="304"/>
    </location>
</feature>
<evidence type="ECO:0000256" key="2">
    <source>
        <dbReference type="SAM" id="MobiDB-lite"/>
    </source>
</evidence>
<dbReference type="VEuPathDB" id="FungiDB:GGTG_13529"/>
<feature type="region of interest" description="Disordered" evidence="2">
    <location>
        <begin position="624"/>
        <end position="652"/>
    </location>
</feature>
<evidence type="ECO:0008006" key="6">
    <source>
        <dbReference type="Google" id="ProtNLM"/>
    </source>
</evidence>
<dbReference type="eggNOG" id="KOG0266">
    <property type="taxonomic scope" value="Eukaryota"/>
</dbReference>
<evidence type="ECO:0000313" key="5">
    <source>
        <dbReference type="Proteomes" id="UP000006039"/>
    </source>
</evidence>